<evidence type="ECO:0000256" key="6">
    <source>
        <dbReference type="ARBA" id="ARBA00023163"/>
    </source>
</evidence>
<dbReference type="RefSeq" id="WP_425346075.1">
    <property type="nucleotide sequence ID" value="NZ_JBGUBD010000007.1"/>
</dbReference>
<dbReference type="Proteomes" id="UP001575105">
    <property type="component" value="Unassembled WGS sequence"/>
</dbReference>
<dbReference type="Pfam" id="PF01475">
    <property type="entry name" value="FUR"/>
    <property type="match status" value="1"/>
</dbReference>
<proteinExistence type="inferred from homology"/>
<evidence type="ECO:0000256" key="4">
    <source>
        <dbReference type="ARBA" id="ARBA00023015"/>
    </source>
</evidence>
<dbReference type="Gene3D" id="1.10.10.10">
    <property type="entry name" value="Winged helix-like DNA-binding domain superfamily/Winged helix DNA-binding domain"/>
    <property type="match status" value="1"/>
</dbReference>
<keyword evidence="6" id="KW-0804">Transcription</keyword>
<evidence type="ECO:0000256" key="1">
    <source>
        <dbReference type="ARBA" id="ARBA00007957"/>
    </source>
</evidence>
<keyword evidence="3" id="KW-0862">Zinc</keyword>
<feature type="compositionally biased region" description="Polar residues" evidence="7">
    <location>
        <begin position="125"/>
        <end position="134"/>
    </location>
</feature>
<keyword evidence="4" id="KW-0805">Transcription regulation</keyword>
<accession>A0ABV4U837</accession>
<evidence type="ECO:0000256" key="2">
    <source>
        <dbReference type="ARBA" id="ARBA00022491"/>
    </source>
</evidence>
<evidence type="ECO:0000256" key="5">
    <source>
        <dbReference type="ARBA" id="ARBA00023125"/>
    </source>
</evidence>
<feature type="region of interest" description="Disordered" evidence="7">
    <location>
        <begin position="125"/>
        <end position="146"/>
    </location>
</feature>
<dbReference type="PANTHER" id="PTHR33202">
    <property type="entry name" value="ZINC UPTAKE REGULATION PROTEIN"/>
    <property type="match status" value="1"/>
</dbReference>
<reference evidence="8 9" key="1">
    <citation type="submission" date="2024-08" db="EMBL/GenBank/DDBJ databases">
        <title>Whole-genome sequencing of halo(alkali)philic microorganisms from hypersaline lakes.</title>
        <authorList>
            <person name="Sorokin D.Y."/>
            <person name="Merkel A.Y."/>
            <person name="Messina E."/>
            <person name="Yakimov M."/>
        </authorList>
    </citation>
    <scope>NUCLEOTIDE SEQUENCE [LARGE SCALE GENOMIC DNA]</scope>
    <source>
        <strain evidence="8 9">AB-hyl4</strain>
    </source>
</reference>
<dbReference type="PANTHER" id="PTHR33202:SF22">
    <property type="entry name" value="HYDROGEN PEROXIDE SENSITIVE REPRESSOR"/>
    <property type="match status" value="1"/>
</dbReference>
<evidence type="ECO:0000313" key="9">
    <source>
        <dbReference type="Proteomes" id="UP001575105"/>
    </source>
</evidence>
<dbReference type="EMBL" id="JBGUBD010000007">
    <property type="protein sequence ID" value="MFA9479148.1"/>
    <property type="molecule type" value="Genomic_DNA"/>
</dbReference>
<name>A0ABV4U837_9BACT</name>
<dbReference type="InterPro" id="IPR043135">
    <property type="entry name" value="Fur_C"/>
</dbReference>
<dbReference type="InterPro" id="IPR036390">
    <property type="entry name" value="WH_DNA-bd_sf"/>
</dbReference>
<evidence type="ECO:0000256" key="7">
    <source>
        <dbReference type="SAM" id="MobiDB-lite"/>
    </source>
</evidence>
<evidence type="ECO:0000256" key="3">
    <source>
        <dbReference type="ARBA" id="ARBA00022833"/>
    </source>
</evidence>
<sequence>MTRTPQRDLVCKVFKQTNRALTVQEAHVLAQQEMPSLGLATVYRTVNIEVAEGWLRAVQLPGEPTRYELASKQHHHHFQCVACQQVFDTHGCPGNLDRLVPTEFEVCSHEIVLYGYCPTCRSPQGQPKPDNTTFPADVATPHQQRR</sequence>
<comment type="caution">
    <text evidence="8">The sequence shown here is derived from an EMBL/GenBank/DDBJ whole genome shotgun (WGS) entry which is preliminary data.</text>
</comment>
<gene>
    <name evidence="8" type="ORF">ACERK3_12720</name>
</gene>
<dbReference type="InterPro" id="IPR036388">
    <property type="entry name" value="WH-like_DNA-bd_sf"/>
</dbReference>
<dbReference type="CDD" id="cd07153">
    <property type="entry name" value="Fur_like"/>
    <property type="match status" value="1"/>
</dbReference>
<keyword evidence="9" id="KW-1185">Reference proteome</keyword>
<dbReference type="InterPro" id="IPR002481">
    <property type="entry name" value="FUR"/>
</dbReference>
<comment type="similarity">
    <text evidence="1">Belongs to the Fur family.</text>
</comment>
<dbReference type="Gene3D" id="3.30.1490.190">
    <property type="match status" value="1"/>
</dbReference>
<evidence type="ECO:0000313" key="8">
    <source>
        <dbReference type="EMBL" id="MFA9479148.1"/>
    </source>
</evidence>
<keyword evidence="5" id="KW-0238">DNA-binding</keyword>
<protein>
    <submittedName>
        <fullName evidence="8">Transcriptional repressor</fullName>
    </submittedName>
</protein>
<keyword evidence="2" id="KW-0678">Repressor</keyword>
<organism evidence="8 9">
    <name type="scientific">Natronomicrosphaera hydrolytica</name>
    <dbReference type="NCBI Taxonomy" id="3242702"/>
    <lineage>
        <taxon>Bacteria</taxon>
        <taxon>Pseudomonadati</taxon>
        <taxon>Planctomycetota</taxon>
        <taxon>Phycisphaerae</taxon>
        <taxon>Phycisphaerales</taxon>
        <taxon>Phycisphaeraceae</taxon>
        <taxon>Natronomicrosphaera</taxon>
    </lineage>
</organism>
<dbReference type="SUPFAM" id="SSF46785">
    <property type="entry name" value="Winged helix' DNA-binding domain"/>
    <property type="match status" value="1"/>
</dbReference>